<evidence type="ECO:0000256" key="1">
    <source>
        <dbReference type="SAM" id="MobiDB-lite"/>
    </source>
</evidence>
<accession>Q0A7Z3</accession>
<feature type="compositionally biased region" description="Gly residues" evidence="1">
    <location>
        <begin position="202"/>
        <end position="216"/>
    </location>
</feature>
<evidence type="ECO:0008006" key="4">
    <source>
        <dbReference type="Google" id="ProtNLM"/>
    </source>
</evidence>
<gene>
    <name evidence="2" type="ordered locus">Mlg_1698</name>
</gene>
<sequence>MANRESAEMVSNLMEMAQKSWQQWLEFGQQWSRSGQNVENLDQAWQENLNAMENLVQDALKVQAEWIRLCRHAGMGGEQAPRPLSDMNETSCNLMENWLEARTALWERWFEQARRLDLNRPDLPLQSDDAQEEFFDVWRNMVDTMMKSQKALMHQVEELAEEQGVTPPPPPAAAEKAPRKTARQAPKAGTGRKPGGDDGDKGGSGQGGAGTGGQTASGGASEAKGAGRAARPASGRRSSGSSTQKPTSH</sequence>
<evidence type="ECO:0000313" key="3">
    <source>
        <dbReference type="Proteomes" id="UP000001962"/>
    </source>
</evidence>
<keyword evidence="3" id="KW-1185">Reference proteome</keyword>
<dbReference type="OrthoDB" id="5795972at2"/>
<organism evidence="2 3">
    <name type="scientific">Alkalilimnicola ehrlichii (strain ATCC BAA-1101 / DSM 17681 / MLHE-1)</name>
    <dbReference type="NCBI Taxonomy" id="187272"/>
    <lineage>
        <taxon>Bacteria</taxon>
        <taxon>Pseudomonadati</taxon>
        <taxon>Pseudomonadota</taxon>
        <taxon>Gammaproteobacteria</taxon>
        <taxon>Chromatiales</taxon>
        <taxon>Ectothiorhodospiraceae</taxon>
        <taxon>Alkalilimnicola</taxon>
    </lineage>
</organism>
<dbReference type="KEGG" id="aeh:Mlg_1698"/>
<dbReference type="Proteomes" id="UP000001962">
    <property type="component" value="Chromosome"/>
</dbReference>
<proteinExistence type="predicted"/>
<dbReference type="HOGENOM" id="CLU_1114015_0_0_6"/>
<reference evidence="3" key="1">
    <citation type="submission" date="2006-08" db="EMBL/GenBank/DDBJ databases">
        <title>Complete sequence of Alkalilimnicola ehrilichei MLHE-1.</title>
        <authorList>
            <person name="Copeland A."/>
            <person name="Lucas S."/>
            <person name="Lapidus A."/>
            <person name="Barry K."/>
            <person name="Detter J.C."/>
            <person name="Glavina del Rio T."/>
            <person name="Hammon N."/>
            <person name="Israni S."/>
            <person name="Dalin E."/>
            <person name="Tice H."/>
            <person name="Pitluck S."/>
            <person name="Sims D."/>
            <person name="Brettin T."/>
            <person name="Bruce D."/>
            <person name="Han C."/>
            <person name="Tapia R."/>
            <person name="Gilna P."/>
            <person name="Schmutz J."/>
            <person name="Larimer F."/>
            <person name="Land M."/>
            <person name="Hauser L."/>
            <person name="Kyrpides N."/>
            <person name="Mikhailova N."/>
            <person name="Oremland R.S."/>
            <person name="Hoeft S.E."/>
            <person name="Switzer-Blum J."/>
            <person name="Kulp T."/>
            <person name="King G."/>
            <person name="Tabita R."/>
            <person name="Witte B."/>
            <person name="Santini J.M."/>
            <person name="Basu P."/>
            <person name="Hollibaugh J.T."/>
            <person name="Xie G."/>
            <person name="Stolz J.F."/>
            <person name="Richardson P."/>
        </authorList>
    </citation>
    <scope>NUCLEOTIDE SEQUENCE [LARGE SCALE GENOMIC DNA]</scope>
    <source>
        <strain evidence="3">ATCC BAA-1101 / DSM 17681 / MLHE-1</strain>
    </source>
</reference>
<name>Q0A7Z3_ALKEH</name>
<feature type="compositionally biased region" description="Low complexity" evidence="1">
    <location>
        <begin position="217"/>
        <end position="242"/>
    </location>
</feature>
<feature type="region of interest" description="Disordered" evidence="1">
    <location>
        <begin position="158"/>
        <end position="249"/>
    </location>
</feature>
<dbReference type="RefSeq" id="WP_011629438.1">
    <property type="nucleotide sequence ID" value="NC_008340.1"/>
</dbReference>
<dbReference type="EMBL" id="CP000453">
    <property type="protein sequence ID" value="ABI57044.1"/>
    <property type="molecule type" value="Genomic_DNA"/>
</dbReference>
<protein>
    <recommendedName>
        <fullName evidence="4">Poly(3-hydroxyalkanoate) polymerase subunit PhaE</fullName>
    </recommendedName>
</protein>
<evidence type="ECO:0000313" key="2">
    <source>
        <dbReference type="EMBL" id="ABI57044.1"/>
    </source>
</evidence>
<dbReference type="AlphaFoldDB" id="Q0A7Z3"/>